<organism evidence="1 2">
    <name type="scientific">Rhodopirellula maiorica SM1</name>
    <dbReference type="NCBI Taxonomy" id="1265738"/>
    <lineage>
        <taxon>Bacteria</taxon>
        <taxon>Pseudomonadati</taxon>
        <taxon>Planctomycetota</taxon>
        <taxon>Planctomycetia</taxon>
        <taxon>Pirellulales</taxon>
        <taxon>Pirellulaceae</taxon>
        <taxon>Novipirellula</taxon>
    </lineage>
</organism>
<dbReference type="Proteomes" id="UP000011991">
    <property type="component" value="Unassembled WGS sequence"/>
</dbReference>
<evidence type="ECO:0000313" key="1">
    <source>
        <dbReference type="EMBL" id="EMI18804.1"/>
    </source>
</evidence>
<gene>
    <name evidence="1" type="ORF">RMSM_04279</name>
</gene>
<dbReference type="RefSeq" id="WP_008700043.1">
    <property type="nucleotide sequence ID" value="NZ_ANOG01000613.1"/>
</dbReference>
<protein>
    <submittedName>
        <fullName evidence="1">Uncharacterized protein</fullName>
    </submittedName>
</protein>
<reference evidence="1 2" key="1">
    <citation type="journal article" date="2013" name="Mar. Genomics">
        <title>Expression of sulfatases in Rhodopirellula baltica and the diversity of sulfatases in the genus Rhodopirellula.</title>
        <authorList>
            <person name="Wegner C.E."/>
            <person name="Richter-Heitmann T."/>
            <person name="Klindworth A."/>
            <person name="Klockow C."/>
            <person name="Richter M."/>
            <person name="Achstetter T."/>
            <person name="Glockner F.O."/>
            <person name="Harder J."/>
        </authorList>
    </citation>
    <scope>NUCLEOTIDE SEQUENCE [LARGE SCALE GENOMIC DNA]</scope>
    <source>
        <strain evidence="1 2">SM1</strain>
    </source>
</reference>
<keyword evidence="2" id="KW-1185">Reference proteome</keyword>
<sequence>MSNMNGLLTAFAKHPDFTLQVFDDLIAFLATAGQNEIPPSVIDTGSKLERLMPGTDCRAPIAACIL</sequence>
<dbReference type="EMBL" id="ANOG01000613">
    <property type="protein sequence ID" value="EMI18804.1"/>
    <property type="molecule type" value="Genomic_DNA"/>
</dbReference>
<dbReference type="OrthoDB" id="242570at2"/>
<name>M5RY17_9BACT</name>
<dbReference type="PATRIC" id="fig|1265738.3.peg.4285"/>
<evidence type="ECO:0000313" key="2">
    <source>
        <dbReference type="Proteomes" id="UP000011991"/>
    </source>
</evidence>
<accession>M5RY17</accession>
<proteinExistence type="predicted"/>
<dbReference type="AlphaFoldDB" id="M5RY17"/>
<comment type="caution">
    <text evidence="1">The sequence shown here is derived from an EMBL/GenBank/DDBJ whole genome shotgun (WGS) entry which is preliminary data.</text>
</comment>